<dbReference type="SUPFAM" id="SSF53850">
    <property type="entry name" value="Periplasmic binding protein-like II"/>
    <property type="match status" value="1"/>
</dbReference>
<keyword evidence="4" id="KW-1185">Reference proteome</keyword>
<dbReference type="Gene3D" id="3.40.190.10">
    <property type="entry name" value="Periplasmic binding protein-like II"/>
    <property type="match status" value="1"/>
</dbReference>
<feature type="signal peptide" evidence="2">
    <location>
        <begin position="1"/>
        <end position="26"/>
    </location>
</feature>
<dbReference type="InterPro" id="IPR042100">
    <property type="entry name" value="Bug_dom1"/>
</dbReference>
<protein>
    <submittedName>
        <fullName evidence="3">Tripartite tricarboxylate transporter substrate binding protein</fullName>
    </submittedName>
</protein>
<comment type="similarity">
    <text evidence="1">Belongs to the UPF0065 (bug) family.</text>
</comment>
<reference evidence="3 4" key="2">
    <citation type="submission" date="2020-06" db="EMBL/GenBank/DDBJ databases">
        <title>Ramlibacter rhizophilus sp. nov., isolated from rhizosphere soil of national flower Mugunghwa from South Korea.</title>
        <authorList>
            <person name="Zheng-Fei Y."/>
            <person name="Huan T."/>
        </authorList>
    </citation>
    <scope>NUCLEOTIDE SEQUENCE [LARGE SCALE GENOMIC DNA]</scope>
    <source>
        <strain evidence="3 4">B156</strain>
    </source>
</reference>
<comment type="caution">
    <text evidence="3">The sequence shown here is derived from an EMBL/GenBank/DDBJ whole genome shotgun (WGS) entry which is preliminary data.</text>
</comment>
<dbReference type="AlphaFoldDB" id="A0A849KAA3"/>
<name>A0A849KAA3_9BURK</name>
<accession>A0A849KAA3</accession>
<dbReference type="PANTHER" id="PTHR42928">
    <property type="entry name" value="TRICARBOXYLATE-BINDING PROTEIN"/>
    <property type="match status" value="1"/>
</dbReference>
<keyword evidence="2" id="KW-0732">Signal</keyword>
<evidence type="ECO:0000313" key="4">
    <source>
        <dbReference type="Proteomes" id="UP000552954"/>
    </source>
</evidence>
<organism evidence="3 4">
    <name type="scientific">Ramlibacter montanisoli</name>
    <dbReference type="NCBI Taxonomy" id="2732512"/>
    <lineage>
        <taxon>Bacteria</taxon>
        <taxon>Pseudomonadati</taxon>
        <taxon>Pseudomonadota</taxon>
        <taxon>Betaproteobacteria</taxon>
        <taxon>Burkholderiales</taxon>
        <taxon>Comamonadaceae</taxon>
        <taxon>Ramlibacter</taxon>
    </lineage>
</organism>
<dbReference type="InterPro" id="IPR005064">
    <property type="entry name" value="BUG"/>
</dbReference>
<dbReference type="PANTHER" id="PTHR42928:SF5">
    <property type="entry name" value="BLR1237 PROTEIN"/>
    <property type="match status" value="1"/>
</dbReference>
<proteinExistence type="inferred from homology"/>
<dbReference type="Gene3D" id="3.40.190.150">
    <property type="entry name" value="Bordetella uptake gene, domain 1"/>
    <property type="match status" value="1"/>
</dbReference>
<dbReference type="Proteomes" id="UP000552954">
    <property type="component" value="Unassembled WGS sequence"/>
</dbReference>
<feature type="chain" id="PRO_5032450053" evidence="2">
    <location>
        <begin position="27"/>
        <end position="324"/>
    </location>
</feature>
<dbReference type="EMBL" id="JABFCS010000001">
    <property type="protein sequence ID" value="NNU43067.1"/>
    <property type="molecule type" value="Genomic_DNA"/>
</dbReference>
<gene>
    <name evidence="3" type="ORF">HK415_07700</name>
</gene>
<dbReference type="PIRSF" id="PIRSF017082">
    <property type="entry name" value="YflP"/>
    <property type="match status" value="1"/>
</dbReference>
<sequence>MKKRTFSRLLFALSLAAAAGSAASQAYPARPVKLVVPFPAGGATDVLARAMSLYAQEKLGQAIVIDNKPGAGGTIGSEFVAKADPDGYTLLIATGSTHSIGPIVNPKTPYNVERDFVPIIDVASTTTVMMVSKTVPAENLQEFIRVAKAKPGQLNFGSSGNGTNSHLTGELFKAQAGVFMTHIPYRGTGLVFNDMVSGQVHMLMDNVVTAMPHIKEGRLRILGVTSLKRLPFLPEVPTLHEQGLKGFDVSNWFGLYAPRGTPQDVVNKVNAAYNAALKDPELQKRMAQLGAVPTGGTPQQMASTVAAETAKWRKLISEKKLVVQ</sequence>
<evidence type="ECO:0000313" key="3">
    <source>
        <dbReference type="EMBL" id="NNU43067.1"/>
    </source>
</evidence>
<evidence type="ECO:0000256" key="1">
    <source>
        <dbReference type="ARBA" id="ARBA00006987"/>
    </source>
</evidence>
<dbReference type="Pfam" id="PF03401">
    <property type="entry name" value="TctC"/>
    <property type="match status" value="1"/>
</dbReference>
<dbReference type="RefSeq" id="WP_171563235.1">
    <property type="nucleotide sequence ID" value="NZ_JABFCS010000001.1"/>
</dbReference>
<dbReference type="CDD" id="cd13578">
    <property type="entry name" value="PBP2_Bug27"/>
    <property type="match status" value="1"/>
</dbReference>
<reference evidence="3 4" key="1">
    <citation type="submission" date="2020-05" db="EMBL/GenBank/DDBJ databases">
        <authorList>
            <person name="Khan S.A."/>
            <person name="Jeon C.O."/>
            <person name="Chun B.H."/>
        </authorList>
    </citation>
    <scope>NUCLEOTIDE SEQUENCE [LARGE SCALE GENOMIC DNA]</scope>
    <source>
        <strain evidence="3 4">B156</strain>
    </source>
</reference>
<evidence type="ECO:0000256" key="2">
    <source>
        <dbReference type="SAM" id="SignalP"/>
    </source>
</evidence>